<evidence type="ECO:0000313" key="4">
    <source>
        <dbReference type="Proteomes" id="UP000184301"/>
    </source>
</evidence>
<dbReference type="CDD" id="cd04301">
    <property type="entry name" value="NAT_SF"/>
    <property type="match status" value="1"/>
</dbReference>
<name>A0A1M6W733_9FIRM</name>
<proteinExistence type="predicted"/>
<dbReference type="InterPro" id="IPR000182">
    <property type="entry name" value="GNAT_dom"/>
</dbReference>
<dbReference type="AlphaFoldDB" id="A0A1M6W733"/>
<dbReference type="SUPFAM" id="SSF55729">
    <property type="entry name" value="Acyl-CoA N-acyltransferases (Nat)"/>
    <property type="match status" value="1"/>
</dbReference>
<keyword evidence="4" id="KW-1185">Reference proteome</keyword>
<sequence length="259" mass="29614">MEYIQLTSENIEKEHICCAISSNKDPQVIAKKEWLKERMREGLIFLKADIRGKCFIEYIPAEHAWVPIQADNYMHINCFWVSGSCKGHGYANDLLDRCIEDARQKGKTGITVISSAKKKSFLSDPQYLTHRGFQLADTAAPFYELLYLPFTPQAPIPVWKECAKAAKNDLKGFSIYYTNGCPFTAKYVPLLEQYAAENSIALTTIKIDSREKAQNVPFAWTNFALFYNGNYVTNEIPSEKKFIGIIEQIMMLWTEPLNP</sequence>
<reference evidence="3 4" key="1">
    <citation type="submission" date="2016-11" db="EMBL/GenBank/DDBJ databases">
        <authorList>
            <person name="Jaros S."/>
            <person name="Januszkiewicz K."/>
            <person name="Wedrychowicz H."/>
        </authorList>
    </citation>
    <scope>NUCLEOTIDE SEQUENCE [LARGE SCALE GENOMIC DNA]</scope>
    <source>
        <strain evidence="3 4">DSM 15480</strain>
    </source>
</reference>
<dbReference type="Gene3D" id="3.40.630.30">
    <property type="match status" value="1"/>
</dbReference>
<protein>
    <submittedName>
        <fullName evidence="3">YoaP-like</fullName>
    </submittedName>
</protein>
<accession>A0A1M6W733</accession>
<evidence type="ECO:0000259" key="2">
    <source>
        <dbReference type="Pfam" id="PF14268"/>
    </source>
</evidence>
<dbReference type="EMBL" id="FQZY01000104">
    <property type="protein sequence ID" value="SHK89507.1"/>
    <property type="molecule type" value="Genomic_DNA"/>
</dbReference>
<dbReference type="RefSeq" id="WP_073113198.1">
    <property type="nucleotide sequence ID" value="NZ_FQZY01000104.1"/>
</dbReference>
<dbReference type="STRING" id="1121950.SAMN02745243_03949"/>
<feature type="domain" description="YoaP-like" evidence="2">
    <location>
        <begin position="203"/>
        <end position="242"/>
    </location>
</feature>
<dbReference type="Proteomes" id="UP000184301">
    <property type="component" value="Unassembled WGS sequence"/>
</dbReference>
<dbReference type="OrthoDB" id="3172674at2"/>
<evidence type="ECO:0000313" key="3">
    <source>
        <dbReference type="EMBL" id="SHK89507.1"/>
    </source>
</evidence>
<feature type="domain" description="N-acetyltransferase" evidence="1">
    <location>
        <begin position="15"/>
        <end position="110"/>
    </location>
</feature>
<dbReference type="InterPro" id="IPR025685">
    <property type="entry name" value="YoaP-like_dom"/>
</dbReference>
<dbReference type="InterPro" id="IPR016181">
    <property type="entry name" value="Acyl_CoA_acyltransferase"/>
</dbReference>
<gene>
    <name evidence="3" type="ORF">SAMN02745243_03949</name>
</gene>
<evidence type="ECO:0000259" key="1">
    <source>
        <dbReference type="Pfam" id="PF00583"/>
    </source>
</evidence>
<dbReference type="Pfam" id="PF00583">
    <property type="entry name" value="Acetyltransf_1"/>
    <property type="match status" value="1"/>
</dbReference>
<organism evidence="3 4">
    <name type="scientific">Hespellia stercorisuis DSM 15480</name>
    <dbReference type="NCBI Taxonomy" id="1121950"/>
    <lineage>
        <taxon>Bacteria</taxon>
        <taxon>Bacillati</taxon>
        <taxon>Bacillota</taxon>
        <taxon>Clostridia</taxon>
        <taxon>Lachnospirales</taxon>
        <taxon>Lachnospiraceae</taxon>
        <taxon>Hespellia</taxon>
    </lineage>
</organism>
<dbReference type="Pfam" id="PF14268">
    <property type="entry name" value="YoaP"/>
    <property type="match status" value="1"/>
</dbReference>
<dbReference type="GO" id="GO:0016747">
    <property type="term" value="F:acyltransferase activity, transferring groups other than amino-acyl groups"/>
    <property type="evidence" value="ECO:0007669"/>
    <property type="project" value="InterPro"/>
</dbReference>